<proteinExistence type="predicted"/>
<dbReference type="CDD" id="cd00657">
    <property type="entry name" value="Ferritin_like"/>
    <property type="match status" value="1"/>
</dbReference>
<comment type="caution">
    <text evidence="1">The sequence shown here is derived from an EMBL/GenBank/DDBJ whole genome shotgun (WGS) entry which is preliminary data.</text>
</comment>
<dbReference type="EMBL" id="NSJB01000001">
    <property type="protein sequence ID" value="PAT38011.1"/>
    <property type="molecule type" value="Genomic_DNA"/>
</dbReference>
<evidence type="ECO:0000313" key="2">
    <source>
        <dbReference type="Proteomes" id="UP000218054"/>
    </source>
</evidence>
<keyword evidence="2" id="KW-1185">Reference proteome</keyword>
<dbReference type="PANTHER" id="PTHR42782">
    <property type="entry name" value="SI:CH73-314G15.3"/>
    <property type="match status" value="1"/>
</dbReference>
<protein>
    <recommendedName>
        <fullName evidence="3">Ferritin-like domain-containing protein</fullName>
    </recommendedName>
</protein>
<dbReference type="InterPro" id="IPR009078">
    <property type="entry name" value="Ferritin-like_SF"/>
</dbReference>
<evidence type="ECO:0000313" key="1">
    <source>
        <dbReference type="EMBL" id="PAT38011.1"/>
    </source>
</evidence>
<name>A0A2A2AJV0_9BURK</name>
<sequence>MIQACQTHTATEAACLRQRARQLLQWQDPTAKAEAVLQLHANQAQMRLDVQQALAAPEPDEPGMPPGLRLAPHTEVARRSPATLQGRAVLVHAIVHIEYNAIHLALDAVWRFAGMPASYYGDWLKIAAEEARHFQLLRAQLQAMGFDYGDFPAHQGLWAMCSKTRHDILARMALVPRTLEARGLDATPLIQHKLRQVDTEDAHAICAVLDIILREEVGHVAIGNYWYRWLCHQRGLDAVALYPQLVAQYEAPRPKPPLNLDARRAAGFTEQELHYLQWGSENPPDVAG</sequence>
<accession>A0A2A2AJV0</accession>
<evidence type="ECO:0008006" key="3">
    <source>
        <dbReference type="Google" id="ProtNLM"/>
    </source>
</evidence>
<dbReference type="Proteomes" id="UP000218054">
    <property type="component" value="Unassembled WGS sequence"/>
</dbReference>
<gene>
    <name evidence="1" type="ORF">CK625_00235</name>
</gene>
<dbReference type="InterPro" id="IPR011197">
    <property type="entry name" value="UCP012318"/>
</dbReference>
<dbReference type="AlphaFoldDB" id="A0A2A2AJV0"/>
<dbReference type="PIRSF" id="PIRSF012318">
    <property type="entry name" value="UCP012318"/>
    <property type="match status" value="1"/>
</dbReference>
<dbReference type="PANTHER" id="PTHR42782:SF4">
    <property type="entry name" value="DUF455 DOMAIN-CONTAINING PROTEIN"/>
    <property type="match status" value="1"/>
</dbReference>
<dbReference type="RefSeq" id="WP_095538290.1">
    <property type="nucleotide sequence ID" value="NZ_NSJB01000001.1"/>
</dbReference>
<dbReference type="Pfam" id="PF04305">
    <property type="entry name" value="DUF455"/>
    <property type="match status" value="1"/>
</dbReference>
<dbReference type="InterPro" id="IPR007402">
    <property type="entry name" value="DUF455"/>
</dbReference>
<dbReference type="SUPFAM" id="SSF47240">
    <property type="entry name" value="Ferritin-like"/>
    <property type="match status" value="1"/>
</dbReference>
<reference evidence="1 2" key="1">
    <citation type="submission" date="2017-08" db="EMBL/GenBank/DDBJ databases">
        <title>WGS of Clinical strains of the CDC Group NO-1 linked to zoonotic infections in humans.</title>
        <authorList>
            <person name="Bernier A.-M."/>
            <person name="Bernard K."/>
        </authorList>
    </citation>
    <scope>NUCLEOTIDE SEQUENCE [LARGE SCALE GENOMIC DNA]</scope>
    <source>
        <strain evidence="1 2">NML00-0135</strain>
    </source>
</reference>
<organism evidence="1 2">
    <name type="scientific">Vandammella animalimorsus</name>
    <dbReference type="NCBI Taxonomy" id="2029117"/>
    <lineage>
        <taxon>Bacteria</taxon>
        <taxon>Pseudomonadati</taxon>
        <taxon>Pseudomonadota</taxon>
        <taxon>Betaproteobacteria</taxon>
        <taxon>Burkholderiales</taxon>
        <taxon>Comamonadaceae</taxon>
        <taxon>Vandammella</taxon>
    </lineage>
</organism>